<evidence type="ECO:0000313" key="3">
    <source>
        <dbReference type="Proteomes" id="UP001589896"/>
    </source>
</evidence>
<dbReference type="RefSeq" id="WP_386668015.1">
    <property type="nucleotide sequence ID" value="NZ_JBHLTG010000002.1"/>
</dbReference>
<name>A0ABV6RMT7_9GAMM</name>
<accession>A0ABV6RMT7</accession>
<proteinExistence type="predicted"/>
<dbReference type="EMBL" id="JBHLTG010000002">
    <property type="protein sequence ID" value="MFC0678295.1"/>
    <property type="molecule type" value="Genomic_DNA"/>
</dbReference>
<keyword evidence="3" id="KW-1185">Reference proteome</keyword>
<evidence type="ECO:0000313" key="2">
    <source>
        <dbReference type="EMBL" id="MFC0678295.1"/>
    </source>
</evidence>
<protein>
    <submittedName>
        <fullName evidence="2">Uncharacterized protein</fullName>
    </submittedName>
</protein>
<sequence>MASKRNKSTKKNGTRKATTHARRSPIGARRHHPVKDAPITVLAAHIRELWVIHGFTKPVFDFDPVPLDSEKVLGRRPSEAEYSAAVALLLMTEYGHDCALQDVVQNRPNVAWSLHRGIEPELLAAWVDVQHRTIPTADPAKKGHLLVWRYAEWNSEDEWASGADFHTAMYSTEKDDITAIGGFGGHVMYEEVEVPIGSWENTSAQINAGMSRRS</sequence>
<feature type="region of interest" description="Disordered" evidence="1">
    <location>
        <begin position="1"/>
        <end position="32"/>
    </location>
</feature>
<dbReference type="Proteomes" id="UP001589896">
    <property type="component" value="Unassembled WGS sequence"/>
</dbReference>
<reference evidence="2 3" key="1">
    <citation type="submission" date="2024-09" db="EMBL/GenBank/DDBJ databases">
        <authorList>
            <person name="Sun Q."/>
            <person name="Mori K."/>
        </authorList>
    </citation>
    <scope>NUCLEOTIDE SEQUENCE [LARGE SCALE GENOMIC DNA]</scope>
    <source>
        <strain evidence="2 3">KCTC 23076</strain>
    </source>
</reference>
<evidence type="ECO:0000256" key="1">
    <source>
        <dbReference type="SAM" id="MobiDB-lite"/>
    </source>
</evidence>
<organism evidence="2 3">
    <name type="scientific">Lysobacter korlensis</name>
    <dbReference type="NCBI Taxonomy" id="553636"/>
    <lineage>
        <taxon>Bacteria</taxon>
        <taxon>Pseudomonadati</taxon>
        <taxon>Pseudomonadota</taxon>
        <taxon>Gammaproteobacteria</taxon>
        <taxon>Lysobacterales</taxon>
        <taxon>Lysobacteraceae</taxon>
        <taxon>Lysobacter</taxon>
    </lineage>
</organism>
<comment type="caution">
    <text evidence="2">The sequence shown here is derived from an EMBL/GenBank/DDBJ whole genome shotgun (WGS) entry which is preliminary data.</text>
</comment>
<gene>
    <name evidence="2" type="ORF">ACFFGH_10630</name>
</gene>